<gene>
    <name evidence="1" type="ORF">HNY73_013491</name>
</gene>
<dbReference type="EMBL" id="JABXBU010001863">
    <property type="protein sequence ID" value="KAF8783312.1"/>
    <property type="molecule type" value="Genomic_DNA"/>
</dbReference>
<reference evidence="1" key="1">
    <citation type="journal article" date="2020" name="bioRxiv">
        <title>Chromosome-level reference genome of the European wasp spider Argiope bruennichi: a resource for studies on range expansion and evolutionary adaptation.</title>
        <authorList>
            <person name="Sheffer M.M."/>
            <person name="Hoppe A."/>
            <person name="Krehenwinkel H."/>
            <person name="Uhl G."/>
            <person name="Kuss A.W."/>
            <person name="Jensen L."/>
            <person name="Jensen C."/>
            <person name="Gillespie R.G."/>
            <person name="Hoff K.J."/>
            <person name="Prost S."/>
        </authorList>
    </citation>
    <scope>NUCLEOTIDE SEQUENCE</scope>
</reference>
<reference evidence="1" key="2">
    <citation type="submission" date="2020-06" db="EMBL/GenBank/DDBJ databases">
        <authorList>
            <person name="Sheffer M."/>
        </authorList>
    </citation>
    <scope>NUCLEOTIDE SEQUENCE</scope>
</reference>
<protein>
    <submittedName>
        <fullName evidence="1">Uncharacterized protein</fullName>
    </submittedName>
</protein>
<evidence type="ECO:0000313" key="1">
    <source>
        <dbReference type="EMBL" id="KAF8783312.1"/>
    </source>
</evidence>
<evidence type="ECO:0000313" key="2">
    <source>
        <dbReference type="Proteomes" id="UP000807504"/>
    </source>
</evidence>
<accession>A0A8T0F474</accession>
<name>A0A8T0F474_ARGBR</name>
<dbReference type="AlphaFoldDB" id="A0A8T0F474"/>
<sequence>MNLITRRIDWNCIRAMWSDFNWETVEAALGIMTVVRAIGGSLLARNCAVFSVLIKANIADKDEMAQIDLID</sequence>
<organism evidence="1 2">
    <name type="scientific">Argiope bruennichi</name>
    <name type="common">Wasp spider</name>
    <name type="synonym">Aranea bruennichi</name>
    <dbReference type="NCBI Taxonomy" id="94029"/>
    <lineage>
        <taxon>Eukaryota</taxon>
        <taxon>Metazoa</taxon>
        <taxon>Ecdysozoa</taxon>
        <taxon>Arthropoda</taxon>
        <taxon>Chelicerata</taxon>
        <taxon>Arachnida</taxon>
        <taxon>Araneae</taxon>
        <taxon>Araneomorphae</taxon>
        <taxon>Entelegynae</taxon>
        <taxon>Araneoidea</taxon>
        <taxon>Araneidae</taxon>
        <taxon>Argiope</taxon>
    </lineage>
</organism>
<proteinExistence type="predicted"/>
<comment type="caution">
    <text evidence="1">The sequence shown here is derived from an EMBL/GenBank/DDBJ whole genome shotgun (WGS) entry which is preliminary data.</text>
</comment>
<dbReference type="Proteomes" id="UP000807504">
    <property type="component" value="Unassembled WGS sequence"/>
</dbReference>
<keyword evidence="2" id="KW-1185">Reference proteome</keyword>